<dbReference type="InterPro" id="IPR038673">
    <property type="entry name" value="OprB_sf"/>
</dbReference>
<keyword evidence="2" id="KW-0732">Signal</keyword>
<dbReference type="Proteomes" id="UP000251075">
    <property type="component" value="Unassembled WGS sequence"/>
</dbReference>
<proteinExistence type="inferred from homology"/>
<protein>
    <submittedName>
        <fullName evidence="4">Carbohydrate porin</fullName>
    </submittedName>
</protein>
<evidence type="ECO:0000313" key="5">
    <source>
        <dbReference type="Proteomes" id="UP000251075"/>
    </source>
</evidence>
<dbReference type="GO" id="GO:0016020">
    <property type="term" value="C:membrane"/>
    <property type="evidence" value="ECO:0007669"/>
    <property type="project" value="InterPro"/>
</dbReference>
<organism evidence="4 5">
    <name type="scientific">Paramagnetospirillum kuznetsovii</name>
    <dbReference type="NCBI Taxonomy" id="2053833"/>
    <lineage>
        <taxon>Bacteria</taxon>
        <taxon>Pseudomonadati</taxon>
        <taxon>Pseudomonadota</taxon>
        <taxon>Alphaproteobacteria</taxon>
        <taxon>Rhodospirillales</taxon>
        <taxon>Magnetospirillaceae</taxon>
        <taxon>Paramagnetospirillum</taxon>
    </lineage>
</organism>
<evidence type="ECO:0000313" key="4">
    <source>
        <dbReference type="EMBL" id="RAU20355.1"/>
    </source>
</evidence>
<dbReference type="GO" id="GO:0008643">
    <property type="term" value="P:carbohydrate transport"/>
    <property type="evidence" value="ECO:0007669"/>
    <property type="project" value="InterPro"/>
</dbReference>
<dbReference type="InterPro" id="IPR007049">
    <property type="entry name" value="Carb-sel_porin_OprB"/>
</dbReference>
<name>A0A364NTX3_9PROT</name>
<keyword evidence="5" id="KW-1185">Reference proteome</keyword>
<evidence type="ECO:0000256" key="1">
    <source>
        <dbReference type="ARBA" id="ARBA00008769"/>
    </source>
</evidence>
<accession>A0A364NTX3</accession>
<dbReference type="GO" id="GO:0015288">
    <property type="term" value="F:porin activity"/>
    <property type="evidence" value="ECO:0007669"/>
    <property type="project" value="InterPro"/>
</dbReference>
<dbReference type="EMBL" id="PGTO01000025">
    <property type="protein sequence ID" value="RAU20355.1"/>
    <property type="molecule type" value="Genomic_DNA"/>
</dbReference>
<feature type="chain" id="PRO_5016482304" evidence="2">
    <location>
        <begin position="36"/>
        <end position="474"/>
    </location>
</feature>
<comment type="similarity">
    <text evidence="1 2">Belongs to the OprB family.</text>
</comment>
<dbReference type="InterPro" id="IPR052932">
    <property type="entry name" value="OprB_Porin"/>
</dbReference>
<evidence type="ECO:0000256" key="3">
    <source>
        <dbReference type="SAM" id="MobiDB-lite"/>
    </source>
</evidence>
<dbReference type="PANTHER" id="PTHR37944">
    <property type="entry name" value="PORIN B"/>
    <property type="match status" value="1"/>
</dbReference>
<feature type="region of interest" description="Disordered" evidence="3">
    <location>
        <begin position="234"/>
        <end position="253"/>
    </location>
</feature>
<dbReference type="OrthoDB" id="177316at2"/>
<evidence type="ECO:0000256" key="2">
    <source>
        <dbReference type="RuleBase" id="RU363072"/>
    </source>
</evidence>
<comment type="caution">
    <text evidence="4">The sequence shown here is derived from an EMBL/GenBank/DDBJ whole genome shotgun (WGS) entry which is preliminary data.</text>
</comment>
<dbReference type="Pfam" id="PF04966">
    <property type="entry name" value="OprB"/>
    <property type="match status" value="1"/>
</dbReference>
<dbReference type="RefSeq" id="WP_112147115.1">
    <property type="nucleotide sequence ID" value="NZ_PGTO01000025.1"/>
</dbReference>
<feature type="signal peptide" evidence="2">
    <location>
        <begin position="1"/>
        <end position="35"/>
    </location>
</feature>
<sequence length="474" mass="50925">MRKLTDFVGIEKRVTIGLCTVAATALMTCAQPALAGDDCELAPPGFWERDTALGSFGGKRFDLCKMGIQLGGTSTNEYLNNAYGGVSHGGKAQGRTELDLDLDLEKLVGLNGLTVHASAMLIYGGRMGKNLGSLMTASGIEGIPQSRLYTLWAQQMLFDDTVSLRLGQLAADDEFAVSKLSAVFVNSTFGWPFMISGNLPSGGPAFPIPTPGARAKVTLTDEISVMAAAFSGDPAGKFTPQDPQRRNNNGTTFSFDRGTLYMTEAAYAVNQEKNSKGLPGSYKLGAWYHSARFNDQHIDNLGQSLADGNSTGIGSPVRGNGGVYFVIDQMLIQGQRWSTEGIGVFLRGGAAPSDRNQVPYYVDGGISYTGLFEGREEDTLALGVGYARLSESLASLDRDTRIMNSQPGRPIRSSETVIELTYMAQVTPWMTIQPDLQYVVNPGGGIWYGTTPGTSRQELQQDAFIFGVRSAVKF</sequence>
<dbReference type="Gene3D" id="2.40.160.180">
    <property type="entry name" value="Carbohydrate-selective porin OprB"/>
    <property type="match status" value="1"/>
</dbReference>
<gene>
    <name evidence="4" type="ORF">CU669_18690</name>
</gene>
<dbReference type="AlphaFoldDB" id="A0A364NTX3"/>
<reference evidence="4 5" key="1">
    <citation type="submission" date="2017-11" db="EMBL/GenBank/DDBJ databases">
        <title>Draft genome sequence of magnetotactic bacterium Magnetospirillum kuznetsovii LBB-42.</title>
        <authorList>
            <person name="Grouzdev D.S."/>
            <person name="Rysina M.S."/>
            <person name="Baslerov R.V."/>
            <person name="Koziaeva V."/>
        </authorList>
    </citation>
    <scope>NUCLEOTIDE SEQUENCE [LARGE SCALE GENOMIC DNA]</scope>
    <source>
        <strain evidence="4 5">LBB-42</strain>
    </source>
</reference>
<dbReference type="PANTHER" id="PTHR37944:SF1">
    <property type="entry name" value="PORIN B"/>
    <property type="match status" value="1"/>
</dbReference>